<dbReference type="EMBL" id="CAEZTY010000086">
    <property type="protein sequence ID" value="CAB4596303.1"/>
    <property type="molecule type" value="Genomic_DNA"/>
</dbReference>
<dbReference type="GO" id="GO:0003676">
    <property type="term" value="F:nucleic acid binding"/>
    <property type="evidence" value="ECO:0007669"/>
    <property type="project" value="InterPro"/>
</dbReference>
<dbReference type="NCBIfam" id="TIGR00536">
    <property type="entry name" value="hemK_fam"/>
    <property type="match status" value="1"/>
</dbReference>
<keyword evidence="3" id="KW-0808">Transferase</keyword>
<dbReference type="InterPro" id="IPR050320">
    <property type="entry name" value="N5-glutamine_MTase"/>
</dbReference>
<evidence type="ECO:0000256" key="5">
    <source>
        <dbReference type="ARBA" id="ARBA00048391"/>
    </source>
</evidence>
<dbReference type="GO" id="GO:0102559">
    <property type="term" value="F:peptide chain release factor N(5)-glutamine methyltransferase activity"/>
    <property type="evidence" value="ECO:0007669"/>
    <property type="project" value="UniProtKB-EC"/>
</dbReference>
<evidence type="ECO:0000313" key="9">
    <source>
        <dbReference type="EMBL" id="CAB4596303.1"/>
    </source>
</evidence>
<dbReference type="AlphaFoldDB" id="A0A6J6A204"/>
<dbReference type="InterPro" id="IPR002052">
    <property type="entry name" value="DNA_methylase_N6_adenine_CS"/>
</dbReference>
<dbReference type="Pfam" id="PF05175">
    <property type="entry name" value="MTS"/>
    <property type="match status" value="1"/>
</dbReference>
<dbReference type="HAMAP" id="MF_02126">
    <property type="entry name" value="RF_methyltr_PrmC"/>
    <property type="match status" value="1"/>
</dbReference>
<protein>
    <recommendedName>
        <fullName evidence="1">peptide chain release factor N(5)-glutamine methyltransferase</fullName>
        <ecNumber evidence="1">2.1.1.297</ecNumber>
    </recommendedName>
</protein>
<dbReference type="Gene3D" id="3.40.50.150">
    <property type="entry name" value="Vaccinia Virus protein VP39"/>
    <property type="match status" value="1"/>
</dbReference>
<dbReference type="EMBL" id="CAESAL010000078">
    <property type="protein sequence ID" value="CAB4345753.1"/>
    <property type="molecule type" value="Genomic_DNA"/>
</dbReference>
<proteinExistence type="inferred from homology"/>
<evidence type="ECO:0000313" key="8">
    <source>
        <dbReference type="EMBL" id="CAB4345753.1"/>
    </source>
</evidence>
<evidence type="ECO:0000259" key="6">
    <source>
        <dbReference type="Pfam" id="PF05175"/>
    </source>
</evidence>
<dbReference type="GO" id="GO:0032259">
    <property type="term" value="P:methylation"/>
    <property type="evidence" value="ECO:0007669"/>
    <property type="project" value="UniProtKB-KW"/>
</dbReference>
<dbReference type="Pfam" id="PF17827">
    <property type="entry name" value="PrmC_N"/>
    <property type="match status" value="1"/>
</dbReference>
<gene>
    <name evidence="9" type="ORF">UFOPK1762_01642</name>
    <name evidence="8" type="ORF">UFOPK3331_01614</name>
</gene>
<feature type="domain" description="Methyltransferase small" evidence="6">
    <location>
        <begin position="122"/>
        <end position="214"/>
    </location>
</feature>
<keyword evidence="2" id="KW-0489">Methyltransferase</keyword>
<dbReference type="InterPro" id="IPR004556">
    <property type="entry name" value="HemK-like"/>
</dbReference>
<dbReference type="EC" id="2.1.1.297" evidence="1"/>
<dbReference type="InterPro" id="IPR040758">
    <property type="entry name" value="PrmC_N"/>
</dbReference>
<dbReference type="PANTHER" id="PTHR18895">
    <property type="entry name" value="HEMK METHYLTRANSFERASE"/>
    <property type="match status" value="1"/>
</dbReference>
<evidence type="ECO:0000256" key="2">
    <source>
        <dbReference type="ARBA" id="ARBA00022603"/>
    </source>
</evidence>
<organism evidence="8">
    <name type="scientific">freshwater metagenome</name>
    <dbReference type="NCBI Taxonomy" id="449393"/>
    <lineage>
        <taxon>unclassified sequences</taxon>
        <taxon>metagenomes</taxon>
        <taxon>ecological metagenomes</taxon>
    </lineage>
</organism>
<dbReference type="InterPro" id="IPR029063">
    <property type="entry name" value="SAM-dependent_MTases_sf"/>
</dbReference>
<dbReference type="Gene3D" id="1.10.8.10">
    <property type="entry name" value="DNA helicase RuvA subunit, C-terminal domain"/>
    <property type="match status" value="1"/>
</dbReference>
<evidence type="ECO:0000256" key="1">
    <source>
        <dbReference type="ARBA" id="ARBA00012771"/>
    </source>
</evidence>
<comment type="catalytic activity">
    <reaction evidence="5">
        <text>L-glutaminyl-[peptide chain release factor] + S-adenosyl-L-methionine = N(5)-methyl-L-glutaminyl-[peptide chain release factor] + S-adenosyl-L-homocysteine + H(+)</text>
        <dbReference type="Rhea" id="RHEA:42896"/>
        <dbReference type="Rhea" id="RHEA-COMP:10271"/>
        <dbReference type="Rhea" id="RHEA-COMP:10272"/>
        <dbReference type="ChEBI" id="CHEBI:15378"/>
        <dbReference type="ChEBI" id="CHEBI:30011"/>
        <dbReference type="ChEBI" id="CHEBI:57856"/>
        <dbReference type="ChEBI" id="CHEBI:59789"/>
        <dbReference type="ChEBI" id="CHEBI:61891"/>
        <dbReference type="EC" id="2.1.1.297"/>
    </reaction>
</comment>
<feature type="domain" description="Release factor glutamine methyltransferase N-terminal" evidence="7">
    <location>
        <begin position="13"/>
        <end position="79"/>
    </location>
</feature>
<dbReference type="PROSITE" id="PS00092">
    <property type="entry name" value="N6_MTASE"/>
    <property type="match status" value="1"/>
</dbReference>
<reference evidence="8" key="1">
    <citation type="submission" date="2020-05" db="EMBL/GenBank/DDBJ databases">
        <authorList>
            <person name="Chiriac C."/>
            <person name="Salcher M."/>
            <person name="Ghai R."/>
            <person name="Kavagutti S V."/>
        </authorList>
    </citation>
    <scope>NUCLEOTIDE SEQUENCE</scope>
</reference>
<dbReference type="InterPro" id="IPR019874">
    <property type="entry name" value="RF_methyltr_PrmC"/>
</dbReference>
<dbReference type="InterPro" id="IPR007848">
    <property type="entry name" value="Small_mtfrase_dom"/>
</dbReference>
<evidence type="ECO:0000256" key="4">
    <source>
        <dbReference type="ARBA" id="ARBA00022691"/>
    </source>
</evidence>
<name>A0A6J6A204_9ZZZZ</name>
<keyword evidence="4" id="KW-0949">S-adenosyl-L-methionine</keyword>
<dbReference type="SUPFAM" id="SSF53335">
    <property type="entry name" value="S-adenosyl-L-methionine-dependent methyltransferases"/>
    <property type="match status" value="1"/>
</dbReference>
<evidence type="ECO:0000259" key="7">
    <source>
        <dbReference type="Pfam" id="PF17827"/>
    </source>
</evidence>
<sequence length="293" mass="31680">MSDNTTTWREVAAETEARLSALTSSPANETRWIIERAAGFDGAEYVLGLDEKVTERGMHFHDLMVERRLAGEPLQYVLGRWGFRTLDLFVDRRVLIPRPETEVVAGLAIAELQSMRTNGIDRPVVVDLGTGSGAIGLSLAVEVERSQVWITDASADALVVARSNLAGIGRAATRVSAVEGSWFEALSEELHGTIDLIVSNPPYVAISDEVEDVVRDWEPMSALFAGEDGLDDIRKIVTGAATWLRPGGTLVLEMAPEQVPVVLELANACGLTGGMSYPDLAGRPRAVVARRSN</sequence>
<evidence type="ECO:0000256" key="3">
    <source>
        <dbReference type="ARBA" id="ARBA00022679"/>
    </source>
</evidence>
<accession>A0A6J6A204</accession>
<dbReference type="NCBIfam" id="TIGR03534">
    <property type="entry name" value="RF_mod_PrmC"/>
    <property type="match status" value="1"/>
</dbReference>
<dbReference type="CDD" id="cd02440">
    <property type="entry name" value="AdoMet_MTases"/>
    <property type="match status" value="1"/>
</dbReference>
<dbReference type="PANTHER" id="PTHR18895:SF74">
    <property type="entry name" value="MTRF1L RELEASE FACTOR GLUTAMINE METHYLTRANSFERASE"/>
    <property type="match status" value="1"/>
</dbReference>